<dbReference type="InterPro" id="IPR007905">
    <property type="entry name" value="EBP"/>
</dbReference>
<evidence type="ECO:0000256" key="8">
    <source>
        <dbReference type="ARBA" id="ARBA00023098"/>
    </source>
</evidence>
<evidence type="ECO:0000256" key="2">
    <source>
        <dbReference type="ARBA" id="ARBA00008337"/>
    </source>
</evidence>
<organism evidence="16 17">
    <name type="scientific">Morchella conica CCBAS932</name>
    <dbReference type="NCBI Taxonomy" id="1392247"/>
    <lineage>
        <taxon>Eukaryota</taxon>
        <taxon>Fungi</taxon>
        <taxon>Dikarya</taxon>
        <taxon>Ascomycota</taxon>
        <taxon>Pezizomycotina</taxon>
        <taxon>Pezizomycetes</taxon>
        <taxon>Pezizales</taxon>
        <taxon>Morchellaceae</taxon>
        <taxon>Morchella</taxon>
    </lineage>
</organism>
<evidence type="ECO:0000256" key="7">
    <source>
        <dbReference type="ARBA" id="ARBA00023011"/>
    </source>
</evidence>
<dbReference type="EMBL" id="ML119138">
    <property type="protein sequence ID" value="RPB11082.1"/>
    <property type="molecule type" value="Genomic_DNA"/>
</dbReference>
<evidence type="ECO:0000256" key="5">
    <source>
        <dbReference type="ARBA" id="ARBA00022955"/>
    </source>
</evidence>
<sequence length="227" mass="26315">MSNITSLHNHRSPYYPQDLRLPHYVPNTLTTPELISRFAAYCVMIVIGTIILLGAVARKRLTTYEKIVATWFMLCGFIHLFFEGYFGYTASRIAGNTHLFAQLWKEYALSDSRYMSYDAFTVAMERVTAIFWGPLSFYLVYAIAVSHPARYPLQIIVSLGQLYGDVLYYATASIEMYGTVRPEKYYFWAYFFFANFFWIVIPSALLVQGFLETMNVFAKEGEKTKRK</sequence>
<name>A0A3N4KP38_9PEZI</name>
<dbReference type="GO" id="GO:0016020">
    <property type="term" value="C:membrane"/>
    <property type="evidence" value="ECO:0007669"/>
    <property type="project" value="UniProtKB-SubCell"/>
</dbReference>
<keyword evidence="12" id="KW-0413">Isomerase</keyword>
<evidence type="ECO:0000313" key="17">
    <source>
        <dbReference type="Proteomes" id="UP000277580"/>
    </source>
</evidence>
<dbReference type="GO" id="GO:0005783">
    <property type="term" value="C:endoplasmic reticulum"/>
    <property type="evidence" value="ECO:0007669"/>
    <property type="project" value="TreeGrafter"/>
</dbReference>
<dbReference type="InParanoid" id="A0A3N4KP38"/>
<dbReference type="PROSITE" id="PS51751">
    <property type="entry name" value="EXPERA"/>
    <property type="match status" value="1"/>
</dbReference>
<evidence type="ECO:0000256" key="3">
    <source>
        <dbReference type="ARBA" id="ARBA00022516"/>
    </source>
</evidence>
<proteinExistence type="inferred from homology"/>
<feature type="transmembrane region" description="Helical" evidence="14">
    <location>
        <begin position="185"/>
        <end position="207"/>
    </location>
</feature>
<evidence type="ECO:0000256" key="4">
    <source>
        <dbReference type="ARBA" id="ARBA00022692"/>
    </source>
</evidence>
<dbReference type="PANTHER" id="PTHR14207:SF0">
    <property type="entry name" value="3-BETA-HYDROXYSTEROID-DELTA(8),DELTA(7)-ISOMERASE"/>
    <property type="match status" value="1"/>
</dbReference>
<feature type="transmembrane region" description="Helical" evidence="14">
    <location>
        <begin position="127"/>
        <end position="144"/>
    </location>
</feature>
<keyword evidence="9 13" id="KW-0472">Membrane</keyword>
<gene>
    <name evidence="16" type="ORF">P167DRAFT_537094</name>
</gene>
<dbReference type="Pfam" id="PF05241">
    <property type="entry name" value="EBP"/>
    <property type="match status" value="1"/>
</dbReference>
<keyword evidence="17" id="KW-1185">Reference proteome</keyword>
<keyword evidence="11" id="KW-0753">Steroid metabolism</keyword>
<keyword evidence="10" id="KW-1207">Sterol metabolism</keyword>
<evidence type="ECO:0000256" key="12">
    <source>
        <dbReference type="ARBA" id="ARBA00023235"/>
    </source>
</evidence>
<dbReference type="GO" id="GO:0047750">
    <property type="term" value="F:cholestenol delta-isomerase activity"/>
    <property type="evidence" value="ECO:0007669"/>
    <property type="project" value="InterPro"/>
</dbReference>
<evidence type="ECO:0000256" key="10">
    <source>
        <dbReference type="ARBA" id="ARBA00023166"/>
    </source>
</evidence>
<evidence type="ECO:0000256" key="1">
    <source>
        <dbReference type="ARBA" id="ARBA00004141"/>
    </source>
</evidence>
<evidence type="ECO:0000256" key="6">
    <source>
        <dbReference type="ARBA" id="ARBA00022989"/>
    </source>
</evidence>
<comment type="subcellular location">
    <subcellularLocation>
        <location evidence="1">Membrane</location>
        <topology evidence="1">Multi-pass membrane protein</topology>
    </subcellularLocation>
</comment>
<dbReference type="GO" id="GO:0016126">
    <property type="term" value="P:sterol biosynthetic process"/>
    <property type="evidence" value="ECO:0007669"/>
    <property type="project" value="UniProtKB-KW"/>
</dbReference>
<comment type="similarity">
    <text evidence="2">Belongs to the EBP family.</text>
</comment>
<evidence type="ECO:0000256" key="11">
    <source>
        <dbReference type="ARBA" id="ARBA00023221"/>
    </source>
</evidence>
<accession>A0A3N4KP38</accession>
<keyword evidence="6 13" id="KW-1133">Transmembrane helix</keyword>
<dbReference type="AlphaFoldDB" id="A0A3N4KP38"/>
<evidence type="ECO:0000259" key="15">
    <source>
        <dbReference type="PROSITE" id="PS51751"/>
    </source>
</evidence>
<evidence type="ECO:0000256" key="14">
    <source>
        <dbReference type="SAM" id="Phobius"/>
    </source>
</evidence>
<keyword evidence="7" id="KW-0756">Sterol biosynthesis</keyword>
<dbReference type="GO" id="GO:0004769">
    <property type="term" value="F:steroid Delta-isomerase activity"/>
    <property type="evidence" value="ECO:0007669"/>
    <property type="project" value="TreeGrafter"/>
</dbReference>
<dbReference type="STRING" id="1392247.A0A3N4KP38"/>
<protein>
    <submittedName>
        <fullName evidence="16">Emopamil-binding protein</fullName>
    </submittedName>
</protein>
<reference evidence="16 17" key="1">
    <citation type="journal article" date="2018" name="Nat. Ecol. Evol.">
        <title>Pezizomycetes genomes reveal the molecular basis of ectomycorrhizal truffle lifestyle.</title>
        <authorList>
            <person name="Murat C."/>
            <person name="Payen T."/>
            <person name="Noel B."/>
            <person name="Kuo A."/>
            <person name="Morin E."/>
            <person name="Chen J."/>
            <person name="Kohler A."/>
            <person name="Krizsan K."/>
            <person name="Balestrini R."/>
            <person name="Da Silva C."/>
            <person name="Montanini B."/>
            <person name="Hainaut M."/>
            <person name="Levati E."/>
            <person name="Barry K.W."/>
            <person name="Belfiori B."/>
            <person name="Cichocki N."/>
            <person name="Clum A."/>
            <person name="Dockter R.B."/>
            <person name="Fauchery L."/>
            <person name="Guy J."/>
            <person name="Iotti M."/>
            <person name="Le Tacon F."/>
            <person name="Lindquist E.A."/>
            <person name="Lipzen A."/>
            <person name="Malagnac F."/>
            <person name="Mello A."/>
            <person name="Molinier V."/>
            <person name="Miyauchi S."/>
            <person name="Poulain J."/>
            <person name="Riccioni C."/>
            <person name="Rubini A."/>
            <person name="Sitrit Y."/>
            <person name="Splivallo R."/>
            <person name="Traeger S."/>
            <person name="Wang M."/>
            <person name="Zifcakova L."/>
            <person name="Wipf D."/>
            <person name="Zambonelli A."/>
            <person name="Paolocci F."/>
            <person name="Nowrousian M."/>
            <person name="Ottonello S."/>
            <person name="Baldrian P."/>
            <person name="Spatafora J.W."/>
            <person name="Henrissat B."/>
            <person name="Nagy L.G."/>
            <person name="Aury J.M."/>
            <person name="Wincker P."/>
            <person name="Grigoriev I.V."/>
            <person name="Bonfante P."/>
            <person name="Martin F.M."/>
        </authorList>
    </citation>
    <scope>NUCLEOTIDE SEQUENCE [LARGE SCALE GENOMIC DNA]</scope>
    <source>
        <strain evidence="16 17">CCBAS932</strain>
    </source>
</reference>
<keyword evidence="8" id="KW-0443">Lipid metabolism</keyword>
<keyword evidence="4 13" id="KW-0812">Transmembrane</keyword>
<keyword evidence="5" id="KW-0752">Steroid biosynthesis</keyword>
<feature type="transmembrane region" description="Helical" evidence="14">
    <location>
        <begin position="151"/>
        <end position="170"/>
    </location>
</feature>
<feature type="transmembrane region" description="Helical" evidence="14">
    <location>
        <begin position="68"/>
        <end position="88"/>
    </location>
</feature>
<dbReference type="Proteomes" id="UP000277580">
    <property type="component" value="Unassembled WGS sequence"/>
</dbReference>
<keyword evidence="3" id="KW-0444">Lipid biosynthesis</keyword>
<feature type="domain" description="EXPERA" evidence="15">
    <location>
        <begin position="64"/>
        <end position="206"/>
    </location>
</feature>
<feature type="transmembrane region" description="Helical" evidence="14">
    <location>
        <begin position="38"/>
        <end position="56"/>
    </location>
</feature>
<evidence type="ECO:0000256" key="9">
    <source>
        <dbReference type="ARBA" id="ARBA00023136"/>
    </source>
</evidence>
<evidence type="ECO:0000256" key="13">
    <source>
        <dbReference type="PROSITE-ProRule" id="PRU01087"/>
    </source>
</evidence>
<dbReference type="GO" id="GO:0000247">
    <property type="term" value="F:C-8 sterol isomerase activity"/>
    <property type="evidence" value="ECO:0007669"/>
    <property type="project" value="TreeGrafter"/>
</dbReference>
<dbReference type="OrthoDB" id="58557at2759"/>
<dbReference type="InterPro" id="IPR033118">
    <property type="entry name" value="EXPERA"/>
</dbReference>
<evidence type="ECO:0000313" key="16">
    <source>
        <dbReference type="EMBL" id="RPB11082.1"/>
    </source>
</evidence>
<dbReference type="PANTHER" id="PTHR14207">
    <property type="entry name" value="STEROL ISOMERASE"/>
    <property type="match status" value="1"/>
</dbReference>